<proteinExistence type="predicted"/>
<dbReference type="AlphaFoldDB" id="A0AAN8HW78"/>
<dbReference type="SMART" id="SM01052">
    <property type="entry name" value="CAP_GLY"/>
    <property type="match status" value="1"/>
</dbReference>
<dbReference type="GO" id="GO:0034453">
    <property type="term" value="P:microtubule anchoring"/>
    <property type="evidence" value="ECO:0007669"/>
    <property type="project" value="InterPro"/>
</dbReference>
<sequence>MKIPPTVTPTPVHGSPQRCHREPEVKVSLDQPSERLLVSKASVTLEDDKELKAREACEAEKCNVVTSNNNSAAEELNVNDRSASSDCFSSKDVEGSSPRADAYHDDFESSVDSSPRDHESKPASQISRKDEEEVDEEEVSEDLSHRSGTSGASRHSARLLDFQNNAEEPKRPLSPPSPVRDEMLSFNIGDRVLVGGVQPGTLRFKGPTSFANGYWAGVELDKSEGSNNGTYDDVVYFECDKSHGIFAPPDKISHLPDKFEIYADTTEDEDSFCDPLSEKGDKETKKGGQDSEKGNEDEPTSNDFNNSGDKRVADISNNNVEESKHPLSNGTDITLHFEDAPTTLLISDIDLGKQHQKEIAPRAEREEVAPRAEREEVDSREGKVSDEGKQKALLDSVADQLLDGFMTDTVAQFSEIKRAKEQKIEAANQRNGEEGVDEEEERFPSVQQKDGLPFFLPSEKEEMTSPELCSQPESPILGVSGQEELLKRLAELELSRGLLEDLGDDQDWFDEDFGLSSRREQQRIKRRDEEDDEDEEERLGRFSSSLGGFISSSGGEQQVKIPPRPELPLPLPPKLPEQPAMVVPHSATEVEKMVHVATQEIWESSGLGREGGARSLAQMPPPQPSQEYLGRKEAGSQEQEAVCIHSYRKAVFDLTWEMLQEIYNEDPSSDQPQWVKPRRVRSSFFHRVKSSGDLNKIQEFISAEVLKVYGLSKDHSLKTDWQKMLKFGKKKRDRVDHILVQELHEEEAQWVNYDEDELFVKMQLADSIFDALLKDTANTLTLIYDKRAKRENNPKLQAPSSS</sequence>
<comment type="caution">
    <text evidence="3">The sequence shown here is derived from an EMBL/GenBank/DDBJ whole genome shotgun (WGS) entry which is preliminary data.</text>
</comment>
<accession>A0AAN8HW78</accession>
<feature type="region of interest" description="Disordered" evidence="1">
    <location>
        <begin position="266"/>
        <end position="334"/>
    </location>
</feature>
<feature type="compositionally biased region" description="Acidic residues" evidence="1">
    <location>
        <begin position="132"/>
        <end position="141"/>
    </location>
</feature>
<feature type="compositionally biased region" description="Polar residues" evidence="1">
    <location>
        <begin position="79"/>
        <end position="88"/>
    </location>
</feature>
<feature type="region of interest" description="Disordered" evidence="1">
    <location>
        <begin position="608"/>
        <end position="634"/>
    </location>
</feature>
<dbReference type="InterPro" id="IPR000938">
    <property type="entry name" value="CAP-Gly_domain"/>
</dbReference>
<organism evidence="3 4">
    <name type="scientific">Champsocephalus gunnari</name>
    <name type="common">Mackerel icefish</name>
    <dbReference type="NCBI Taxonomy" id="52237"/>
    <lineage>
        <taxon>Eukaryota</taxon>
        <taxon>Metazoa</taxon>
        <taxon>Chordata</taxon>
        <taxon>Craniata</taxon>
        <taxon>Vertebrata</taxon>
        <taxon>Euteleostomi</taxon>
        <taxon>Actinopterygii</taxon>
        <taxon>Neopterygii</taxon>
        <taxon>Teleostei</taxon>
        <taxon>Neoteleostei</taxon>
        <taxon>Acanthomorphata</taxon>
        <taxon>Eupercaria</taxon>
        <taxon>Perciformes</taxon>
        <taxon>Notothenioidei</taxon>
        <taxon>Channichthyidae</taxon>
        <taxon>Champsocephalus</taxon>
    </lineage>
</organism>
<dbReference type="PANTHER" id="PTHR13958:SF3">
    <property type="entry name" value="CAP-GLY DOMAIN-CONTAINING PROTEIN-RELATED"/>
    <property type="match status" value="1"/>
</dbReference>
<feature type="region of interest" description="Disordered" evidence="1">
    <location>
        <begin position="354"/>
        <end position="388"/>
    </location>
</feature>
<feature type="region of interest" description="Disordered" evidence="1">
    <location>
        <begin position="424"/>
        <end position="451"/>
    </location>
</feature>
<gene>
    <name evidence="3" type="ORF">CgunFtcFv8_027485</name>
</gene>
<dbReference type="Pfam" id="PF01302">
    <property type="entry name" value="CAP_GLY"/>
    <property type="match status" value="1"/>
</dbReference>
<dbReference type="InterPro" id="IPR025486">
    <property type="entry name" value="DUF4378"/>
</dbReference>
<dbReference type="SUPFAM" id="SSF74924">
    <property type="entry name" value="Cap-Gly domain"/>
    <property type="match status" value="1"/>
</dbReference>
<protein>
    <recommendedName>
        <fullName evidence="2">CAP-Gly domain-containing protein</fullName>
    </recommendedName>
</protein>
<feature type="domain" description="CAP-Gly" evidence="2">
    <location>
        <begin position="206"/>
        <end position="248"/>
    </location>
</feature>
<evidence type="ECO:0000313" key="4">
    <source>
        <dbReference type="Proteomes" id="UP001331515"/>
    </source>
</evidence>
<evidence type="ECO:0000259" key="2">
    <source>
        <dbReference type="PROSITE" id="PS50245"/>
    </source>
</evidence>
<dbReference type="EMBL" id="JAURVH010001516">
    <property type="protein sequence ID" value="KAK5931324.1"/>
    <property type="molecule type" value="Genomic_DNA"/>
</dbReference>
<dbReference type="Gene3D" id="2.30.30.190">
    <property type="entry name" value="CAP Gly-rich-like domain"/>
    <property type="match status" value="1"/>
</dbReference>
<dbReference type="InterPro" id="IPR028750">
    <property type="entry name" value="CEP350/CC187"/>
</dbReference>
<feature type="compositionally biased region" description="Basic and acidic residues" evidence="1">
    <location>
        <begin position="114"/>
        <end position="131"/>
    </location>
</feature>
<dbReference type="Proteomes" id="UP001331515">
    <property type="component" value="Unassembled WGS sequence"/>
</dbReference>
<feature type="region of interest" description="Disordered" evidence="1">
    <location>
        <begin position="1"/>
        <end position="32"/>
    </location>
</feature>
<name>A0AAN8HW78_CHAGU</name>
<dbReference type="GO" id="GO:0008017">
    <property type="term" value="F:microtubule binding"/>
    <property type="evidence" value="ECO:0007669"/>
    <property type="project" value="InterPro"/>
</dbReference>
<reference evidence="3 4" key="1">
    <citation type="journal article" date="2023" name="Mol. Biol. Evol.">
        <title>Genomics of Secondarily Temperate Adaptation in the Only Non-Antarctic Icefish.</title>
        <authorList>
            <person name="Rivera-Colon A.G."/>
            <person name="Rayamajhi N."/>
            <person name="Minhas B.F."/>
            <person name="Madrigal G."/>
            <person name="Bilyk K.T."/>
            <person name="Yoon V."/>
            <person name="Hune M."/>
            <person name="Gregory S."/>
            <person name="Cheng C.H.C."/>
            <person name="Catchen J.M."/>
        </authorList>
    </citation>
    <scope>NUCLEOTIDE SEQUENCE [LARGE SCALE GENOMIC DNA]</scope>
    <source>
        <tissue evidence="3">White muscle</tissue>
    </source>
</reference>
<dbReference type="GO" id="GO:0005813">
    <property type="term" value="C:centrosome"/>
    <property type="evidence" value="ECO:0007669"/>
    <property type="project" value="InterPro"/>
</dbReference>
<feature type="compositionally biased region" description="Basic and acidic residues" evidence="1">
    <location>
        <begin position="276"/>
        <end position="296"/>
    </location>
</feature>
<feature type="region of interest" description="Disordered" evidence="1">
    <location>
        <begin position="68"/>
        <end position="182"/>
    </location>
</feature>
<feature type="compositionally biased region" description="Polar residues" evidence="1">
    <location>
        <begin position="315"/>
        <end position="332"/>
    </location>
</feature>
<feature type="compositionally biased region" description="Acidic residues" evidence="1">
    <location>
        <begin position="501"/>
        <end position="513"/>
    </location>
</feature>
<feature type="compositionally biased region" description="Basic and acidic residues" evidence="1">
    <location>
        <begin position="517"/>
        <end position="528"/>
    </location>
</feature>
<dbReference type="PROSITE" id="PS50245">
    <property type="entry name" value="CAP_GLY_2"/>
    <property type="match status" value="1"/>
</dbReference>
<dbReference type="InterPro" id="IPR036859">
    <property type="entry name" value="CAP-Gly_dom_sf"/>
</dbReference>
<feature type="compositionally biased region" description="Low complexity" evidence="1">
    <location>
        <begin position="541"/>
        <end position="555"/>
    </location>
</feature>
<evidence type="ECO:0000256" key="1">
    <source>
        <dbReference type="SAM" id="MobiDB-lite"/>
    </source>
</evidence>
<keyword evidence="4" id="KW-1185">Reference proteome</keyword>
<feature type="region of interest" description="Disordered" evidence="1">
    <location>
        <begin position="500"/>
        <end position="568"/>
    </location>
</feature>
<evidence type="ECO:0000313" key="3">
    <source>
        <dbReference type="EMBL" id="KAK5931324.1"/>
    </source>
</evidence>
<dbReference type="PANTHER" id="PTHR13958">
    <property type="entry name" value="CENTROSOME-ASSOCIATED PROTEIN 350"/>
    <property type="match status" value="1"/>
</dbReference>
<dbReference type="Pfam" id="PF14309">
    <property type="entry name" value="DUF4378"/>
    <property type="match status" value="1"/>
</dbReference>